<dbReference type="PANTHER" id="PTHR15090:SF0">
    <property type="entry name" value="SEQUESTOSOME-1"/>
    <property type="match status" value="1"/>
</dbReference>
<keyword evidence="1" id="KW-0479">Metal-binding</keyword>
<evidence type="ECO:0000256" key="3">
    <source>
        <dbReference type="ARBA" id="ARBA00022833"/>
    </source>
</evidence>
<dbReference type="SUPFAM" id="SSF57850">
    <property type="entry name" value="RING/U-box"/>
    <property type="match status" value="1"/>
</dbReference>
<dbReference type="SMART" id="SM00291">
    <property type="entry name" value="ZnF_ZZ"/>
    <property type="match status" value="1"/>
</dbReference>
<dbReference type="SMART" id="SM00666">
    <property type="entry name" value="PB1"/>
    <property type="match status" value="1"/>
</dbReference>
<dbReference type="PROSITE" id="PS50135">
    <property type="entry name" value="ZF_ZZ_2"/>
    <property type="match status" value="1"/>
</dbReference>
<name>A0A9P0H4V7_NEZVI</name>
<dbReference type="GO" id="GO:0000423">
    <property type="term" value="P:mitophagy"/>
    <property type="evidence" value="ECO:0007669"/>
    <property type="project" value="TreeGrafter"/>
</dbReference>
<dbReference type="GO" id="GO:0035973">
    <property type="term" value="P:aggrephagy"/>
    <property type="evidence" value="ECO:0007669"/>
    <property type="project" value="TreeGrafter"/>
</dbReference>
<gene>
    <name evidence="6" type="ORF">NEZAVI_LOCUS5243</name>
</gene>
<dbReference type="CDD" id="cd05992">
    <property type="entry name" value="PB1"/>
    <property type="match status" value="1"/>
</dbReference>
<dbReference type="Pfam" id="PF00564">
    <property type="entry name" value="PB1"/>
    <property type="match status" value="1"/>
</dbReference>
<dbReference type="GO" id="GO:0007032">
    <property type="term" value="P:endosome organization"/>
    <property type="evidence" value="ECO:0007669"/>
    <property type="project" value="TreeGrafter"/>
</dbReference>
<dbReference type="OrthoDB" id="441278at2759"/>
<dbReference type="Proteomes" id="UP001152798">
    <property type="component" value="Chromosome 3"/>
</dbReference>
<keyword evidence="3" id="KW-0862">Zinc</keyword>
<accession>A0A9P0H4V7</accession>
<sequence>MSLDFKVYLQTPDGDEVIRRICIPGLDFGYLRHEICYRFSISKYEHFSLCWKDNEGDKIRINTERELEIALNETSSSPIKLYVILQGQQDHPSDHLKKNGPVHSTVNCDECGLKSLQGYRYKCLVCHNYDLCTNCEKSERIHSEHPMVRIPVPLNGEQPFGRKYQNVKDNIYGTMKYLLENS</sequence>
<dbReference type="SUPFAM" id="SSF54277">
    <property type="entry name" value="CAD &amp; PB1 domains"/>
    <property type="match status" value="1"/>
</dbReference>
<dbReference type="PROSITE" id="PS01357">
    <property type="entry name" value="ZF_ZZ_1"/>
    <property type="match status" value="1"/>
</dbReference>
<reference evidence="6" key="1">
    <citation type="submission" date="2022-01" db="EMBL/GenBank/DDBJ databases">
        <authorList>
            <person name="King R."/>
        </authorList>
    </citation>
    <scope>NUCLEOTIDE SEQUENCE</scope>
</reference>
<dbReference type="GO" id="GO:0008270">
    <property type="term" value="F:zinc ion binding"/>
    <property type="evidence" value="ECO:0007669"/>
    <property type="project" value="UniProtKB-KW"/>
</dbReference>
<dbReference type="EMBL" id="OV725079">
    <property type="protein sequence ID" value="CAH1394847.1"/>
    <property type="molecule type" value="Genomic_DNA"/>
</dbReference>
<dbReference type="PANTHER" id="PTHR15090">
    <property type="entry name" value="SEQUESTOSOME 1-RELATED"/>
    <property type="match status" value="1"/>
</dbReference>
<keyword evidence="7" id="KW-1185">Reference proteome</keyword>
<dbReference type="InterPro" id="IPR000433">
    <property type="entry name" value="Znf_ZZ"/>
</dbReference>
<dbReference type="AlphaFoldDB" id="A0A9P0H4V7"/>
<evidence type="ECO:0000256" key="2">
    <source>
        <dbReference type="ARBA" id="ARBA00022771"/>
    </source>
</evidence>
<dbReference type="InterPro" id="IPR000270">
    <property type="entry name" value="PB1_dom"/>
</dbReference>
<dbReference type="GO" id="GO:0070530">
    <property type="term" value="F:K63-linked polyubiquitin modification-dependent protein binding"/>
    <property type="evidence" value="ECO:0007669"/>
    <property type="project" value="TreeGrafter"/>
</dbReference>
<dbReference type="GO" id="GO:0044753">
    <property type="term" value="C:amphisome"/>
    <property type="evidence" value="ECO:0007669"/>
    <property type="project" value="TreeGrafter"/>
</dbReference>
<dbReference type="InterPro" id="IPR043145">
    <property type="entry name" value="Znf_ZZ_sf"/>
</dbReference>
<evidence type="ECO:0000256" key="4">
    <source>
        <dbReference type="PROSITE-ProRule" id="PRU00228"/>
    </source>
</evidence>
<organism evidence="6 7">
    <name type="scientific">Nezara viridula</name>
    <name type="common">Southern green stink bug</name>
    <name type="synonym">Cimex viridulus</name>
    <dbReference type="NCBI Taxonomy" id="85310"/>
    <lineage>
        <taxon>Eukaryota</taxon>
        <taxon>Metazoa</taxon>
        <taxon>Ecdysozoa</taxon>
        <taxon>Arthropoda</taxon>
        <taxon>Hexapoda</taxon>
        <taxon>Insecta</taxon>
        <taxon>Pterygota</taxon>
        <taxon>Neoptera</taxon>
        <taxon>Paraneoptera</taxon>
        <taxon>Hemiptera</taxon>
        <taxon>Heteroptera</taxon>
        <taxon>Panheteroptera</taxon>
        <taxon>Pentatomomorpha</taxon>
        <taxon>Pentatomoidea</taxon>
        <taxon>Pentatomidae</taxon>
        <taxon>Pentatominae</taxon>
        <taxon>Nezara</taxon>
    </lineage>
</organism>
<evidence type="ECO:0000313" key="7">
    <source>
        <dbReference type="Proteomes" id="UP001152798"/>
    </source>
</evidence>
<evidence type="ECO:0000256" key="1">
    <source>
        <dbReference type="ARBA" id="ARBA00022723"/>
    </source>
</evidence>
<dbReference type="GO" id="GO:0016235">
    <property type="term" value="C:aggresome"/>
    <property type="evidence" value="ECO:0007669"/>
    <property type="project" value="TreeGrafter"/>
</dbReference>
<keyword evidence="2 4" id="KW-0863">Zinc-finger</keyword>
<dbReference type="CDD" id="cd02340">
    <property type="entry name" value="ZZ_NBR1_like"/>
    <property type="match status" value="1"/>
</dbReference>
<dbReference type="InterPro" id="IPR052260">
    <property type="entry name" value="Autophagy_Rcpt_SigReg"/>
</dbReference>
<dbReference type="GO" id="GO:0005080">
    <property type="term" value="F:protein kinase C binding"/>
    <property type="evidence" value="ECO:0007669"/>
    <property type="project" value="TreeGrafter"/>
</dbReference>
<feature type="domain" description="ZZ-type" evidence="5">
    <location>
        <begin position="103"/>
        <end position="155"/>
    </location>
</feature>
<evidence type="ECO:0000259" key="5">
    <source>
        <dbReference type="PROSITE" id="PS50135"/>
    </source>
</evidence>
<protein>
    <recommendedName>
        <fullName evidence="5">ZZ-type domain-containing protein</fullName>
    </recommendedName>
</protein>
<evidence type="ECO:0000313" key="6">
    <source>
        <dbReference type="EMBL" id="CAH1394847.1"/>
    </source>
</evidence>
<dbReference type="Gene3D" id="3.10.20.90">
    <property type="entry name" value="Phosphatidylinositol 3-kinase Catalytic Subunit, Chain A, domain 1"/>
    <property type="match status" value="1"/>
</dbReference>
<proteinExistence type="predicted"/>
<dbReference type="Gene3D" id="3.30.60.90">
    <property type="match status" value="1"/>
</dbReference>
<dbReference type="Pfam" id="PF00569">
    <property type="entry name" value="ZZ"/>
    <property type="match status" value="1"/>
</dbReference>